<evidence type="ECO:0000313" key="1">
    <source>
        <dbReference type="EMBL" id="PKC87234.1"/>
    </source>
</evidence>
<dbReference type="AlphaFoldDB" id="A0A2N0T547"/>
<organism evidence="1 2">
    <name type="scientific">Bifidobacterium longum</name>
    <dbReference type="NCBI Taxonomy" id="216816"/>
    <lineage>
        <taxon>Bacteria</taxon>
        <taxon>Bacillati</taxon>
        <taxon>Actinomycetota</taxon>
        <taxon>Actinomycetes</taxon>
        <taxon>Bifidobacteriales</taxon>
        <taxon>Bifidobacteriaceae</taxon>
        <taxon>Bifidobacterium</taxon>
    </lineage>
</organism>
<accession>A0A2N0T547</accession>
<dbReference type="EMBL" id="PJDT01000028">
    <property type="protein sequence ID" value="PKC87234.1"/>
    <property type="molecule type" value="Genomic_DNA"/>
</dbReference>
<proteinExistence type="predicted"/>
<dbReference type="Proteomes" id="UP000232654">
    <property type="component" value="Unassembled WGS sequence"/>
</dbReference>
<name>A0A2N0T547_BIFLN</name>
<protein>
    <submittedName>
        <fullName evidence="1">Uncharacterized protein</fullName>
    </submittedName>
</protein>
<gene>
    <name evidence="1" type="ORF">APC1503_1907</name>
</gene>
<sequence>MGHGKNSFGSSSTCVSRISNPAYRLLASDLDWLVGAGVTIAAYNVDEPCTPLEICKKRNLFKLFYNDVSLLTESPLRKTQTALDVLGLRTPARRGRITYLPIYMAGPFLNE</sequence>
<comment type="caution">
    <text evidence="1">The sequence shown here is derived from an EMBL/GenBank/DDBJ whole genome shotgun (WGS) entry which is preliminary data.</text>
</comment>
<reference evidence="1 2" key="1">
    <citation type="submission" date="2017-12" db="EMBL/GenBank/DDBJ databases">
        <title>Bifidobacterium longum APC/DPC strains.</title>
        <authorList>
            <person name="Arboleya S."/>
        </authorList>
    </citation>
    <scope>NUCLEOTIDE SEQUENCE [LARGE SCALE GENOMIC DNA]</scope>
    <source>
        <strain evidence="1 2">APC1503</strain>
    </source>
</reference>
<evidence type="ECO:0000313" key="2">
    <source>
        <dbReference type="Proteomes" id="UP000232654"/>
    </source>
</evidence>